<evidence type="ECO:0000256" key="3">
    <source>
        <dbReference type="ARBA" id="ARBA00022801"/>
    </source>
</evidence>
<protein>
    <recommendedName>
        <fullName evidence="4">Carboxylesterase type B domain-containing protein</fullName>
    </recommendedName>
</protein>
<dbReference type="EMBL" id="JARBDR010000903">
    <property type="protein sequence ID" value="KAJ8304305.1"/>
    <property type="molecule type" value="Genomic_DNA"/>
</dbReference>
<comment type="caution">
    <text evidence="5">The sequence shown here is derived from an EMBL/GenBank/DDBJ whole genome shotgun (WGS) entry which is preliminary data.</text>
</comment>
<dbReference type="InterPro" id="IPR019819">
    <property type="entry name" value="Carboxylesterase_B_CS"/>
</dbReference>
<sequence>MEGILDATKLPSACMQKTFQISTGSEDCLNLNIYVPNEVSVGKNKTVMIYIHGGEFQRGSGFSNDGSELASAGDVIVVTINYRLNIFGFISSADSKLPGNYGLWDQRLAIQWVKNNIRDYGGNPSSITIFGESAGAVSVGYQSLSPLNSGLFQRAILQSGSPLSKMATIEYGNLDLFAKHAGCYGYVRMNVIKCLHHSSALHLLNVYVNASMENKSLKPIVGGVVDGALIPAKPEILLKDKASSSYKFFRSLDIIIGSVSMEGSLFLVPLGRNGEQTFQNLTTKLLCDVLSPTISAEFFNHISTISQAICDRYKVQNGDTTMMAEQRRQLLNMYSDLFYISPAVELLHIHSKNNLQRRTYQFLLSYGNDLYRVLPTTDWVQGAHYGSLNVFLFGFKQFAANKSFSVGEYNLSQTILNYWTNFAKTGNPNEDSSIVPDWPVFNMLQEKYLQLDKNIQSKSHLFNERVRFWNSDIPQLLNPIVMSKSGQIRGVAVPLGDNFVTEFRGIPYAQPPVGKLRFTRPRSVQAWTGIYDAVRFPPSCIQKENPNVIRVLPNKTFSEDCLYLNLYVPGTVSKVNRKSVMVFIHGGGYQSGQASLYYGSCLANKGDVILAIINYRLGVFGFLSSDDSVLKGNYGLWDQKLAIEWIKDNIQSFGGAASSITIFGESAGAFSVCLLAISPLNKNLFQRVIAQSGSSLVDMAVSKSPPNLVLLYSKLLNCAKPSTLNMVECLRGKSA</sequence>
<evidence type="ECO:0000313" key="6">
    <source>
        <dbReference type="Proteomes" id="UP001217089"/>
    </source>
</evidence>
<feature type="domain" description="Carboxylesterase type B" evidence="4">
    <location>
        <begin position="479"/>
        <end position="735"/>
    </location>
</feature>
<evidence type="ECO:0000313" key="5">
    <source>
        <dbReference type="EMBL" id="KAJ8304305.1"/>
    </source>
</evidence>
<dbReference type="PROSITE" id="PS00122">
    <property type="entry name" value="CARBOXYLESTERASE_B_1"/>
    <property type="match status" value="1"/>
</dbReference>
<dbReference type="InterPro" id="IPR019826">
    <property type="entry name" value="Carboxylesterase_B_AS"/>
</dbReference>
<organism evidence="5 6">
    <name type="scientific">Tegillarca granosa</name>
    <name type="common">Malaysian cockle</name>
    <name type="synonym">Anadara granosa</name>
    <dbReference type="NCBI Taxonomy" id="220873"/>
    <lineage>
        <taxon>Eukaryota</taxon>
        <taxon>Metazoa</taxon>
        <taxon>Spiralia</taxon>
        <taxon>Lophotrochozoa</taxon>
        <taxon>Mollusca</taxon>
        <taxon>Bivalvia</taxon>
        <taxon>Autobranchia</taxon>
        <taxon>Pteriomorphia</taxon>
        <taxon>Arcoida</taxon>
        <taxon>Arcoidea</taxon>
        <taxon>Arcidae</taxon>
        <taxon>Tegillarca</taxon>
    </lineage>
</organism>
<dbReference type="Proteomes" id="UP001217089">
    <property type="component" value="Unassembled WGS sequence"/>
</dbReference>
<dbReference type="PANTHER" id="PTHR43903">
    <property type="entry name" value="NEUROLIGIN"/>
    <property type="match status" value="1"/>
</dbReference>
<dbReference type="Pfam" id="PF00135">
    <property type="entry name" value="COesterase"/>
    <property type="match status" value="2"/>
</dbReference>
<dbReference type="PROSITE" id="PS00941">
    <property type="entry name" value="CARBOXYLESTERASE_B_2"/>
    <property type="match status" value="1"/>
</dbReference>
<name>A0ABQ9ELL6_TEGGR</name>
<accession>A0ABQ9ELL6</accession>
<keyword evidence="3" id="KW-0378">Hydrolase</keyword>
<dbReference type="InterPro" id="IPR029058">
    <property type="entry name" value="AB_hydrolase_fold"/>
</dbReference>
<keyword evidence="6" id="KW-1185">Reference proteome</keyword>
<dbReference type="SUPFAM" id="SSF53474">
    <property type="entry name" value="alpha/beta-Hydrolases"/>
    <property type="match status" value="2"/>
</dbReference>
<reference evidence="5 6" key="1">
    <citation type="submission" date="2022-12" db="EMBL/GenBank/DDBJ databases">
        <title>Chromosome-level genome of Tegillarca granosa.</title>
        <authorList>
            <person name="Kim J."/>
        </authorList>
    </citation>
    <scope>NUCLEOTIDE SEQUENCE [LARGE SCALE GENOMIC DNA]</scope>
    <source>
        <strain evidence="5">Teg-2019</strain>
        <tissue evidence="5">Adductor muscle</tissue>
    </source>
</reference>
<evidence type="ECO:0000256" key="1">
    <source>
        <dbReference type="ARBA" id="ARBA00005964"/>
    </source>
</evidence>
<feature type="domain" description="Carboxylesterase type B" evidence="4">
    <location>
        <begin position="2"/>
        <end position="469"/>
    </location>
</feature>
<dbReference type="Gene3D" id="3.40.50.1820">
    <property type="entry name" value="alpha/beta hydrolase"/>
    <property type="match status" value="2"/>
</dbReference>
<proteinExistence type="inferred from homology"/>
<dbReference type="InterPro" id="IPR002018">
    <property type="entry name" value="CarbesteraseB"/>
</dbReference>
<comment type="similarity">
    <text evidence="1">Belongs to the type-B carboxylesterase/lipase family.</text>
</comment>
<gene>
    <name evidence="5" type="ORF">KUTeg_017888</name>
</gene>
<evidence type="ECO:0000256" key="2">
    <source>
        <dbReference type="ARBA" id="ARBA00022729"/>
    </source>
</evidence>
<evidence type="ECO:0000259" key="4">
    <source>
        <dbReference type="Pfam" id="PF00135"/>
    </source>
</evidence>
<keyword evidence="2" id="KW-0732">Signal</keyword>
<dbReference type="InterPro" id="IPR051093">
    <property type="entry name" value="Neuroligin/BSAL"/>
</dbReference>